<name>A0ABV7PV01_9ACTN</name>
<feature type="transmembrane region" description="Helical" evidence="1">
    <location>
        <begin position="101"/>
        <end position="122"/>
    </location>
</feature>
<proteinExistence type="predicted"/>
<feature type="transmembrane region" description="Helical" evidence="1">
    <location>
        <begin position="74"/>
        <end position="95"/>
    </location>
</feature>
<comment type="caution">
    <text evidence="2">The sequence shown here is derived from an EMBL/GenBank/DDBJ whole genome shotgun (WGS) entry which is preliminary data.</text>
</comment>
<organism evidence="2 3">
    <name type="scientific">Glycomyces rhizosphaerae</name>
    <dbReference type="NCBI Taxonomy" id="2054422"/>
    <lineage>
        <taxon>Bacteria</taxon>
        <taxon>Bacillati</taxon>
        <taxon>Actinomycetota</taxon>
        <taxon>Actinomycetes</taxon>
        <taxon>Glycomycetales</taxon>
        <taxon>Glycomycetaceae</taxon>
        <taxon>Glycomyces</taxon>
    </lineage>
</organism>
<dbReference type="EMBL" id="JBHRWO010000004">
    <property type="protein sequence ID" value="MFC3491104.1"/>
    <property type="molecule type" value="Genomic_DNA"/>
</dbReference>
<reference evidence="3" key="1">
    <citation type="journal article" date="2019" name="Int. J. Syst. Evol. Microbiol.">
        <title>The Global Catalogue of Microorganisms (GCM) 10K type strain sequencing project: providing services to taxonomists for standard genome sequencing and annotation.</title>
        <authorList>
            <consortium name="The Broad Institute Genomics Platform"/>
            <consortium name="The Broad Institute Genome Sequencing Center for Infectious Disease"/>
            <person name="Wu L."/>
            <person name="Ma J."/>
        </authorList>
    </citation>
    <scope>NUCLEOTIDE SEQUENCE [LARGE SCALE GENOMIC DNA]</scope>
    <source>
        <strain evidence="3">CGMCC 4.7396</strain>
    </source>
</reference>
<dbReference type="Proteomes" id="UP001595712">
    <property type="component" value="Unassembled WGS sequence"/>
</dbReference>
<dbReference type="RefSeq" id="WP_387969387.1">
    <property type="nucleotide sequence ID" value="NZ_JBHRWO010000004.1"/>
</dbReference>
<feature type="transmembrane region" description="Helical" evidence="1">
    <location>
        <begin position="45"/>
        <end position="62"/>
    </location>
</feature>
<evidence type="ECO:0000256" key="1">
    <source>
        <dbReference type="SAM" id="Phobius"/>
    </source>
</evidence>
<evidence type="ECO:0000313" key="3">
    <source>
        <dbReference type="Proteomes" id="UP001595712"/>
    </source>
</evidence>
<keyword evidence="1" id="KW-0472">Membrane</keyword>
<keyword evidence="1" id="KW-0812">Transmembrane</keyword>
<accession>A0ABV7PV01</accession>
<evidence type="ECO:0000313" key="2">
    <source>
        <dbReference type="EMBL" id="MFC3491104.1"/>
    </source>
</evidence>
<gene>
    <name evidence="2" type="ORF">ACFO8M_01205</name>
</gene>
<sequence>MTPRRVLITWLLALAVGSALVALPDTGEPVLRISRTHGPGPLDLVGIACIAFGAVALWWWLIRRRREITARLGTVGLIVLALALVLGLAEVAWSVSADNGSWWIVGAGVAMAAQLIALAASADAACRGPYRRG</sequence>
<keyword evidence="1" id="KW-1133">Transmembrane helix</keyword>
<keyword evidence="3" id="KW-1185">Reference proteome</keyword>
<protein>
    <submittedName>
        <fullName evidence="2">Uncharacterized protein</fullName>
    </submittedName>
</protein>